<reference evidence="2 3" key="1">
    <citation type="journal article" date="2018" name="IMA Fungus">
        <title>IMA Genome-F 9: Draft genome sequence of Annulohypoxylon stygium, Aspergillus mulundensis, Berkeleyomyces basicola (syn. Thielaviopsis basicola), Ceratocystis smalleyi, two Cercospora beticola strains, Coleophoma cylindrospora, Fusarium fracticaudum, Phialophora cf. hyalina, and Morchella septimelata.</title>
        <authorList>
            <person name="Wingfield B.D."/>
            <person name="Bills G.F."/>
            <person name="Dong Y."/>
            <person name="Huang W."/>
            <person name="Nel W.J."/>
            <person name="Swalarsk-Parry B.S."/>
            <person name="Vaghefi N."/>
            <person name="Wilken P.M."/>
            <person name="An Z."/>
            <person name="de Beer Z.W."/>
            <person name="De Vos L."/>
            <person name="Chen L."/>
            <person name="Duong T.A."/>
            <person name="Gao Y."/>
            <person name="Hammerbacher A."/>
            <person name="Kikkert J.R."/>
            <person name="Li Y."/>
            <person name="Li H."/>
            <person name="Li K."/>
            <person name="Li Q."/>
            <person name="Liu X."/>
            <person name="Ma X."/>
            <person name="Naidoo K."/>
            <person name="Pethybridge S.J."/>
            <person name="Sun J."/>
            <person name="Steenkamp E.T."/>
            <person name="van der Nest M.A."/>
            <person name="van Wyk S."/>
            <person name="Wingfield M.J."/>
            <person name="Xiong C."/>
            <person name="Yue Q."/>
            <person name="Zhang X."/>
        </authorList>
    </citation>
    <scope>NUCLEOTIDE SEQUENCE [LARGE SCALE GENOMIC DNA]</scope>
    <source>
        <strain evidence="2 3">BP 5553</strain>
    </source>
</reference>
<dbReference type="RefSeq" id="XP_031865362.1">
    <property type="nucleotide sequence ID" value="XM_032018525.1"/>
</dbReference>
<dbReference type="PANTHER" id="PTHR38791">
    <property type="entry name" value="ZN(II)2CYS6 TRANSCRIPTION FACTOR (EUROFUNG)-RELATED-RELATED"/>
    <property type="match status" value="1"/>
</dbReference>
<dbReference type="AlphaFoldDB" id="A0A370TAZ3"/>
<dbReference type="Proteomes" id="UP000254866">
    <property type="component" value="Unassembled WGS sequence"/>
</dbReference>
<accession>A0A370TAZ3</accession>
<name>A0A370TAZ3_9HELO</name>
<keyword evidence="3" id="KW-1185">Reference proteome</keyword>
<dbReference type="PANTHER" id="PTHR38791:SF5">
    <property type="entry name" value="TRANSCRIPTION FACTOR DBAG-RELATED"/>
    <property type="match status" value="1"/>
</dbReference>
<organism evidence="2 3">
    <name type="scientific">Venustampulla echinocandica</name>
    <dbReference type="NCBI Taxonomy" id="2656787"/>
    <lineage>
        <taxon>Eukaryota</taxon>
        <taxon>Fungi</taxon>
        <taxon>Dikarya</taxon>
        <taxon>Ascomycota</taxon>
        <taxon>Pezizomycotina</taxon>
        <taxon>Leotiomycetes</taxon>
        <taxon>Helotiales</taxon>
        <taxon>Pleuroascaceae</taxon>
        <taxon>Venustampulla</taxon>
    </lineage>
</organism>
<dbReference type="InterPro" id="IPR021858">
    <property type="entry name" value="Fun_TF"/>
</dbReference>
<comment type="caution">
    <text evidence="2">The sequence shown here is derived from an EMBL/GenBank/DDBJ whole genome shotgun (WGS) entry which is preliminary data.</text>
</comment>
<feature type="region of interest" description="Disordered" evidence="1">
    <location>
        <begin position="1"/>
        <end position="45"/>
    </location>
</feature>
<dbReference type="OrthoDB" id="4220372at2759"/>
<evidence type="ECO:0008006" key="4">
    <source>
        <dbReference type="Google" id="ProtNLM"/>
    </source>
</evidence>
<evidence type="ECO:0000256" key="1">
    <source>
        <dbReference type="SAM" id="MobiDB-lite"/>
    </source>
</evidence>
<proteinExistence type="predicted"/>
<sequence length="572" mass="64745">MFRDESQGLIAKARRGKTSQRSASASDGAASRQKPPRSANEGQSNVFASVPVGLTTSPEDQATTFFFQNYVPGRNEFRCGSFQYLQDMYHQEKIGQAVADLVVSVGIAGLSNFWKAPQFMATAKMKYTSALRLLSSHLRNVNEAKADQTFAAVMLLVLYETNGCHSRRATETGMEHTLGASALMQLRGKKQLRTKIGRELFIHYRSQAISNCIQRNSRVPSFITEWNEALNTTEPIEAAADSIAQMYMKYADLRREMGPTDGFSNPENIISRCLALNAECEQWVESCPLQYAHQTVKVNAPSEEVFRDEYHVYSSPWIAMTWNNFRALRICIHDLLRKYLKHFYQLHPVGMLFHDPNFFRRQTLVSEEIILKCSTDICSSVPYFLGFQPDLGAVRPMPGAFKGNLLLWPLYNAGCMDVIPNHQRNWVVGRLRYISEVMLIRQATPLVNVLTEMAIAGAWDDLRCNTGEDNVLENGGPAAVQTTTEQVQSPPLYTIHDSLVLRSQSQEYQDTRFPDPLEQTLSYSPPMQQQPVYQLSTYQNRPNDFQSSVSDRHIFNQTRGMAMSGDFESGNW</sequence>
<evidence type="ECO:0000313" key="2">
    <source>
        <dbReference type="EMBL" id="RDL31113.1"/>
    </source>
</evidence>
<protein>
    <recommendedName>
        <fullName evidence="4">Transcription factor domain-containing protein</fullName>
    </recommendedName>
</protein>
<dbReference type="STRING" id="2656787.A0A370TAZ3"/>
<dbReference type="GeneID" id="43602751"/>
<evidence type="ECO:0000313" key="3">
    <source>
        <dbReference type="Proteomes" id="UP000254866"/>
    </source>
</evidence>
<dbReference type="EMBL" id="NPIC01000013">
    <property type="protein sequence ID" value="RDL31113.1"/>
    <property type="molecule type" value="Genomic_DNA"/>
</dbReference>
<gene>
    <name evidence="2" type="ORF">BP5553_09902</name>
</gene>
<feature type="compositionally biased region" description="Low complexity" evidence="1">
    <location>
        <begin position="22"/>
        <end position="31"/>
    </location>
</feature>
<dbReference type="Pfam" id="PF11951">
    <property type="entry name" value="Fungal_trans_2"/>
    <property type="match status" value="1"/>
</dbReference>
<dbReference type="InterPro" id="IPR053175">
    <property type="entry name" value="DHMBA_Reg_Transcription_Factor"/>
</dbReference>